<dbReference type="Pfam" id="PF21227">
    <property type="entry name" value="Myb_DNA-binding_7"/>
    <property type="match status" value="1"/>
</dbReference>
<gene>
    <name evidence="6" type="ORF">LOTGIDRAFT_237967</name>
</gene>
<keyword evidence="4" id="KW-0539">Nucleus</keyword>
<proteinExistence type="predicted"/>
<dbReference type="SUPFAM" id="SSF46689">
    <property type="entry name" value="Homeodomain-like"/>
    <property type="match status" value="1"/>
</dbReference>
<dbReference type="GO" id="GO:0003712">
    <property type="term" value="F:transcription coregulator activity"/>
    <property type="evidence" value="ECO:0007669"/>
    <property type="project" value="TreeGrafter"/>
</dbReference>
<dbReference type="InterPro" id="IPR052435">
    <property type="entry name" value="YY1-Transcr_Regul"/>
</dbReference>
<keyword evidence="7" id="KW-1185">Reference proteome</keyword>
<dbReference type="Proteomes" id="UP000030746">
    <property type="component" value="Unassembled WGS sequence"/>
</dbReference>
<dbReference type="OrthoDB" id="6257037at2759"/>
<organism evidence="6 7">
    <name type="scientific">Lottia gigantea</name>
    <name type="common">Giant owl limpet</name>
    <dbReference type="NCBI Taxonomy" id="225164"/>
    <lineage>
        <taxon>Eukaryota</taxon>
        <taxon>Metazoa</taxon>
        <taxon>Spiralia</taxon>
        <taxon>Lophotrochozoa</taxon>
        <taxon>Mollusca</taxon>
        <taxon>Gastropoda</taxon>
        <taxon>Patellogastropoda</taxon>
        <taxon>Lottioidea</taxon>
        <taxon>Lottiidae</taxon>
        <taxon>Lottia</taxon>
    </lineage>
</organism>
<dbReference type="SUPFAM" id="SSF47762">
    <property type="entry name" value="PAH2 domain"/>
    <property type="match status" value="1"/>
</dbReference>
<dbReference type="GO" id="GO:0005634">
    <property type="term" value="C:nucleus"/>
    <property type="evidence" value="ECO:0007669"/>
    <property type="project" value="UniProtKB-SubCell"/>
</dbReference>
<sequence>MMRSRLYKSLCDLLKCYPELIEDFAGFLRPEEAVECDCFSINQEYQRANEFLRKLEINFEKQPTQFQRILRCFDKWQKNVNKTGDLLKTQIRSLLRSSPILLQEFDMFFPDEKIPECHTEDYEEVNLSDNSDNEDDGFEEIDIPAEYDTYRTKRCPCDCHKDPNDTKLQARLKHCYDCCLKNVDGGLYFQTSKNKLQPVKVVFHKVPAECSSDDFPPTTVESPVSPIDRPGEKLSIEDKENEMSPPVSSVIQNTGESPLKHCSLKKAKKMKLKTDKNKAGEKRFLSLNEITSPVKYSTSDVSNLTSSVDTGTITVTNTIPTTTLASIPLPTFTTEDSNISLSTFLDPNKTLNINQDKPWATINENSSSDLLAKAVKGTIGNIASKPYLLNENSTADLLAAALKEAEIQRGDVSMDSNFFRMVNSPTKSQTGSAASVSGSQLSFSGAINPIYSDLLTQPNINTQTQSYSQPVTTTSLETITNVNSVIINTSELFPLTGISPTIQSSSGAMTTSVSDVNFPTVMSGTIGANKTLSKSDSANINVQEDVGQVNDKKEKSISDDVTWSREMDRIILEMCQIDGAKPETYQKISQKLVTKSPAEITERFKVLMELLTDSHDDEDSEEYMTE</sequence>
<dbReference type="RefSeq" id="XP_009046853.1">
    <property type="nucleotide sequence ID" value="XM_009048605.1"/>
</dbReference>
<comment type="subcellular location">
    <subcellularLocation>
        <location evidence="1">Nucleus</location>
    </subcellularLocation>
</comment>
<dbReference type="InterPro" id="IPR009057">
    <property type="entry name" value="Homeodomain-like_sf"/>
</dbReference>
<dbReference type="InterPro" id="IPR036600">
    <property type="entry name" value="PAH_sf"/>
</dbReference>
<protein>
    <recommendedName>
        <fullName evidence="8">Myb-like domain-containing protein</fullName>
    </recommendedName>
</protein>
<evidence type="ECO:0000256" key="5">
    <source>
        <dbReference type="SAM" id="MobiDB-lite"/>
    </source>
</evidence>
<evidence type="ECO:0000256" key="3">
    <source>
        <dbReference type="ARBA" id="ARBA00023163"/>
    </source>
</evidence>
<accession>V4B9Z7</accession>
<reference evidence="6 7" key="1">
    <citation type="journal article" date="2013" name="Nature">
        <title>Insights into bilaterian evolution from three spiralian genomes.</title>
        <authorList>
            <person name="Simakov O."/>
            <person name="Marletaz F."/>
            <person name="Cho S.J."/>
            <person name="Edsinger-Gonzales E."/>
            <person name="Havlak P."/>
            <person name="Hellsten U."/>
            <person name="Kuo D.H."/>
            <person name="Larsson T."/>
            <person name="Lv J."/>
            <person name="Arendt D."/>
            <person name="Savage R."/>
            <person name="Osoegawa K."/>
            <person name="de Jong P."/>
            <person name="Grimwood J."/>
            <person name="Chapman J.A."/>
            <person name="Shapiro H."/>
            <person name="Aerts A."/>
            <person name="Otillar R.P."/>
            <person name="Terry A.Y."/>
            <person name="Boore J.L."/>
            <person name="Grigoriev I.V."/>
            <person name="Lindberg D.R."/>
            <person name="Seaver E.C."/>
            <person name="Weisblat D.A."/>
            <person name="Putnam N.H."/>
            <person name="Rokhsar D.S."/>
        </authorList>
    </citation>
    <scope>NUCLEOTIDE SEQUENCE [LARGE SCALE GENOMIC DNA]</scope>
</reference>
<feature type="region of interest" description="Disordered" evidence="5">
    <location>
        <begin position="214"/>
        <end position="254"/>
    </location>
</feature>
<feature type="compositionally biased region" description="Basic and acidic residues" evidence="5">
    <location>
        <begin position="229"/>
        <end position="242"/>
    </location>
</feature>
<evidence type="ECO:0008006" key="8">
    <source>
        <dbReference type="Google" id="ProtNLM"/>
    </source>
</evidence>
<evidence type="ECO:0000256" key="1">
    <source>
        <dbReference type="ARBA" id="ARBA00004123"/>
    </source>
</evidence>
<dbReference type="PANTHER" id="PTHR16088">
    <property type="entry name" value="YY1 ASSOCIATED PROTEIN-RELATED"/>
    <property type="match status" value="1"/>
</dbReference>
<evidence type="ECO:0000256" key="2">
    <source>
        <dbReference type="ARBA" id="ARBA00023015"/>
    </source>
</evidence>
<dbReference type="OMA" id="AISTEWP"/>
<dbReference type="Gene3D" id="1.10.10.60">
    <property type="entry name" value="Homeodomain-like"/>
    <property type="match status" value="1"/>
</dbReference>
<keyword evidence="3" id="KW-0804">Transcription</keyword>
<dbReference type="HOGENOM" id="CLU_436998_0_0_1"/>
<dbReference type="CTD" id="20250614"/>
<dbReference type="EMBL" id="KB200236">
    <property type="protein sequence ID" value="ESP02467.1"/>
    <property type="molecule type" value="Genomic_DNA"/>
</dbReference>
<evidence type="ECO:0000313" key="7">
    <source>
        <dbReference type="Proteomes" id="UP000030746"/>
    </source>
</evidence>
<dbReference type="PANTHER" id="PTHR16088:SF3">
    <property type="entry name" value="GON-4-LIKE PROTEIN"/>
    <property type="match status" value="1"/>
</dbReference>
<dbReference type="GO" id="GO:0006355">
    <property type="term" value="P:regulation of DNA-templated transcription"/>
    <property type="evidence" value="ECO:0007669"/>
    <property type="project" value="InterPro"/>
</dbReference>
<evidence type="ECO:0000256" key="4">
    <source>
        <dbReference type="ARBA" id="ARBA00023242"/>
    </source>
</evidence>
<dbReference type="Gene3D" id="1.20.1160.11">
    <property type="entry name" value="Paired amphipathic helix"/>
    <property type="match status" value="1"/>
</dbReference>
<evidence type="ECO:0000313" key="6">
    <source>
        <dbReference type="EMBL" id="ESP02467.1"/>
    </source>
</evidence>
<dbReference type="KEGG" id="lgi:LOTGIDRAFT_237967"/>
<dbReference type="AlphaFoldDB" id="V4B9Z7"/>
<name>V4B9Z7_LOTGI</name>
<keyword evidence="2" id="KW-0805">Transcription regulation</keyword>
<dbReference type="GeneID" id="20250614"/>
<dbReference type="STRING" id="225164.V4B9Z7"/>